<proteinExistence type="inferred from homology"/>
<dbReference type="Pfam" id="PF17132">
    <property type="entry name" value="Glyco_hydro_106"/>
    <property type="match status" value="1"/>
</dbReference>
<keyword evidence="5" id="KW-1185">Reference proteome</keyword>
<dbReference type="Proteomes" id="UP000782241">
    <property type="component" value="Unassembled WGS sequence"/>
</dbReference>
<dbReference type="FunFam" id="3.40.605.10:FF:000001">
    <property type="entry name" value="Aldehyde dehydrogenase 1"/>
    <property type="match status" value="1"/>
</dbReference>
<evidence type="ECO:0000256" key="1">
    <source>
        <dbReference type="ARBA" id="ARBA00009986"/>
    </source>
</evidence>
<gene>
    <name evidence="4" type="ORF">KAF25_003971</name>
</gene>
<dbReference type="GO" id="GO:0046394">
    <property type="term" value="P:carboxylic acid biosynthetic process"/>
    <property type="evidence" value="ECO:0007669"/>
    <property type="project" value="UniProtKB-ARBA"/>
</dbReference>
<dbReference type="InterPro" id="IPR016162">
    <property type="entry name" value="Ald_DH_N"/>
</dbReference>
<dbReference type="InterPro" id="IPR015590">
    <property type="entry name" value="Aldehyde_DH_dom"/>
</dbReference>
<protein>
    <recommendedName>
        <fullName evidence="3">Aldehyde dehydrogenase domain-containing protein</fullName>
    </recommendedName>
</protein>
<dbReference type="PANTHER" id="PTHR43720">
    <property type="entry name" value="2-AMINOMUCONIC SEMIALDEHYDE DEHYDROGENASE"/>
    <property type="match status" value="1"/>
</dbReference>
<dbReference type="EMBL" id="JAGPUO010000006">
    <property type="protein sequence ID" value="KAG5661732.1"/>
    <property type="molecule type" value="Genomic_DNA"/>
</dbReference>
<sequence>MLALSVAPQVQAILRGESSDTFLNPSSRVRPRFRYWLPDASVDAEIVAQDVASAASVGAGGLEFVPFYEYGGSLGQMPTGANWSTYNFGTPAFNVLFERVLRAHDEHGLVMDFQLGPNQGQGVPAKPDDQGLQWDMVPFTEAIPRKDTFTGKIPGWGAGDLVSLVSALVESDRIVTYTAAGAVGLQNVTYTEYRLNPGTLTEQTKHVDQWGSINLTLPQAPKGKHYRLFAFYERLAGHKNLSFNSSRHATIFDDGSYAVDHFSSNGATVISKFWAGHILSDEVLKLLSKVGNYAWEDSLELTFNVTWSRSLPGLFKKVAGYSLKPYLPLMVFQQNNLATQATEPGSFKCILDRDDEGVGYVNDFRVALVEGYKQYLSVLGSWTREVLGVQLSAQPAYGSNMDMLAAVPIVDAPECESLSFHDNIDSYRAFAGPARLAGRRVVSNEMGAVRGGGFQYHLPELIFSINRAFSGGVNQNVFHGQPYSGRYFNTTWPGYTPFRYLFSEPWSTKMPAWHHGLGDVMNYTARVQHILQRSVAKADVVIYNKESATTIRTIYQADDLLSEGETTIGLDIAGKTYKLILVTGWSSNYLTAENLYLKEAYVKNGVLAPDGPAWKAFILEASQNITFDTVNILRSWAQQGLPVIISGGRPKYYATGGKSAGAEFERQFSSLLRTRNVHSVSSGKVAGKLRSLGLRPQVAVSTNGTCYTSWSEAKGTAYAIIYSDLTAAEGNIVIATTQTPYFLNPWTGETSPVLVYRRTKTTTIVPFSLAGNQTLILGFGENLEKTISAPRYHAENKPSNLVGSRVAHDGSISLHVARVVDAITLIVNGHQLAAIDITNAMVDIGTHLELGQNNVTAIVPTTMWNYVRTVLDELVTAGSKPLPVTLQRLGLTRPRREEEFSVTDKFLSFYRRFIRIERTMTPLFVDLLAPNGVAYTQPTGLFINNEFVPSSSHKTIVSLDPASEQTIAIVHAAGYDDVDKAVKAARAALENPGWMEMPASERGQLLSRLADLVEQNKRLLATIDAWDNGKTYHEALGSDLVDAVNVLRYYSGWTDKISGHTTTAIPQKFAYTLRQPIGVVAQIIPWNYPLSMATWKLGPALACGNTVVLKPAEQTPLSILLLAKLIKEAGFPPGVINIINGYGRDAGTALVEHRLVDKIAFTGSTATAVSIMKSAALTLKNITLETGGKPPLLIFEDSDLDEAVKWSHMGIMSNQGQICTATSRILVQDKIYDTFLGKFLSRVKAISKTQYEQILERIRIAQQEGATLATGGRPVDVGGRGYFIAPTVFTDVTPSMKIFKDEVFGPVVIIMRFGTEEEAVALANNSIYGLGVSVFTTNLERALRVAGRVEAGMVWINSSQDSDVRVPFGGVKQSGIGRELGEAALEAYTQTKSVLINMGSKL</sequence>
<dbReference type="FunFam" id="3.40.605.10:FF:000026">
    <property type="entry name" value="Aldehyde dehydrogenase, putative"/>
    <property type="match status" value="1"/>
</dbReference>
<evidence type="ECO:0000256" key="2">
    <source>
        <dbReference type="ARBA" id="ARBA00023002"/>
    </source>
</evidence>
<dbReference type="Pfam" id="PF00171">
    <property type="entry name" value="Aldedh"/>
    <property type="match status" value="1"/>
</dbReference>
<dbReference type="GO" id="GO:0006598">
    <property type="term" value="P:polyamine catabolic process"/>
    <property type="evidence" value="ECO:0007669"/>
    <property type="project" value="TreeGrafter"/>
</dbReference>
<evidence type="ECO:0000259" key="3">
    <source>
        <dbReference type="Pfam" id="PF00171"/>
    </source>
</evidence>
<comment type="caution">
    <text evidence="4">The sequence shown here is derived from an EMBL/GenBank/DDBJ whole genome shotgun (WGS) entry which is preliminary data.</text>
</comment>
<dbReference type="GO" id="GO:0004029">
    <property type="term" value="F:aldehyde dehydrogenase (NAD+) activity"/>
    <property type="evidence" value="ECO:0007669"/>
    <property type="project" value="TreeGrafter"/>
</dbReference>
<name>A0A9P7HB74_9HYPO</name>
<dbReference type="InterPro" id="IPR016163">
    <property type="entry name" value="Ald_DH_C"/>
</dbReference>
<dbReference type="InterPro" id="IPR016161">
    <property type="entry name" value="Ald_DH/histidinol_DH"/>
</dbReference>
<accession>A0A9P7HB74</accession>
<dbReference type="SUPFAM" id="SSF53720">
    <property type="entry name" value="ALDH-like"/>
    <property type="match status" value="1"/>
</dbReference>
<keyword evidence="2" id="KW-0560">Oxidoreductase</keyword>
<evidence type="ECO:0000313" key="4">
    <source>
        <dbReference type="EMBL" id="KAG5661732.1"/>
    </source>
</evidence>
<feature type="domain" description="Aldehyde dehydrogenase" evidence="3">
    <location>
        <begin position="947"/>
        <end position="1394"/>
    </location>
</feature>
<dbReference type="FunFam" id="3.40.309.10:FF:000012">
    <property type="entry name" value="Betaine aldehyde dehydrogenase"/>
    <property type="match status" value="1"/>
</dbReference>
<organism evidence="4 5">
    <name type="scientific">Fusarium avenaceum</name>
    <dbReference type="NCBI Taxonomy" id="40199"/>
    <lineage>
        <taxon>Eukaryota</taxon>
        <taxon>Fungi</taxon>
        <taxon>Dikarya</taxon>
        <taxon>Ascomycota</taxon>
        <taxon>Pezizomycotina</taxon>
        <taxon>Sordariomycetes</taxon>
        <taxon>Hypocreomycetidae</taxon>
        <taxon>Hypocreales</taxon>
        <taxon>Nectriaceae</taxon>
        <taxon>Fusarium</taxon>
        <taxon>Fusarium tricinctum species complex</taxon>
    </lineage>
</organism>
<dbReference type="Gene3D" id="3.40.605.10">
    <property type="entry name" value="Aldehyde Dehydrogenase, Chain A, domain 1"/>
    <property type="match status" value="1"/>
</dbReference>
<dbReference type="PANTHER" id="PTHR43720:SF3">
    <property type="entry name" value="ALDEHYDE DEHYDROGENASE ALDH (AFU_ORTHOLOGUE AFUA_8G02310)-RELATED"/>
    <property type="match status" value="1"/>
</dbReference>
<comment type="similarity">
    <text evidence="1">Belongs to the aldehyde dehydrogenase family.</text>
</comment>
<reference evidence="4" key="1">
    <citation type="submission" date="2021-04" db="EMBL/GenBank/DDBJ databases">
        <title>Draft genome of Fusarium avenaceum strain F156N33, isolated from an atmospheric sample in Virginia.</title>
        <authorList>
            <person name="Yang S."/>
            <person name="Vinatzer B.A."/>
            <person name="Coleman J."/>
        </authorList>
    </citation>
    <scope>NUCLEOTIDE SEQUENCE</scope>
    <source>
        <strain evidence="4">F156N33</strain>
    </source>
</reference>
<evidence type="ECO:0000313" key="5">
    <source>
        <dbReference type="Proteomes" id="UP000782241"/>
    </source>
</evidence>
<dbReference type="Gene3D" id="3.40.309.10">
    <property type="entry name" value="Aldehyde Dehydrogenase, Chain A, domain 2"/>
    <property type="match status" value="1"/>
</dbReference>